<keyword evidence="4" id="KW-0460">Magnesium</keyword>
<dbReference type="NCBIfam" id="TIGR01509">
    <property type="entry name" value="HAD-SF-IA-v3"/>
    <property type="match status" value="1"/>
</dbReference>
<keyword evidence="6" id="KW-1185">Reference proteome</keyword>
<dbReference type="SUPFAM" id="SSF56784">
    <property type="entry name" value="HAD-like"/>
    <property type="match status" value="1"/>
</dbReference>
<protein>
    <submittedName>
        <fullName evidence="5">Haloacid dehalogenase</fullName>
    </submittedName>
</protein>
<evidence type="ECO:0000256" key="1">
    <source>
        <dbReference type="ARBA" id="ARBA00001946"/>
    </source>
</evidence>
<evidence type="ECO:0000256" key="4">
    <source>
        <dbReference type="ARBA" id="ARBA00022842"/>
    </source>
</evidence>
<dbReference type="SFLD" id="SFLDS00003">
    <property type="entry name" value="Haloacid_Dehalogenase"/>
    <property type="match status" value="1"/>
</dbReference>
<dbReference type="InterPro" id="IPR023214">
    <property type="entry name" value="HAD_sf"/>
</dbReference>
<dbReference type="KEGG" id="pbk:Back11_32870"/>
<dbReference type="GO" id="GO:0044281">
    <property type="term" value="P:small molecule metabolic process"/>
    <property type="evidence" value="ECO:0007669"/>
    <property type="project" value="UniProtKB-ARBA"/>
</dbReference>
<accession>A0A3G9IUK1</accession>
<dbReference type="RefSeq" id="WP_164522818.1">
    <property type="nucleotide sequence ID" value="NZ_AP019308.1"/>
</dbReference>
<dbReference type="Pfam" id="PF13419">
    <property type="entry name" value="HAD_2"/>
    <property type="match status" value="1"/>
</dbReference>
<dbReference type="NCBIfam" id="TIGR01549">
    <property type="entry name" value="HAD-SF-IA-v1"/>
    <property type="match status" value="1"/>
</dbReference>
<keyword evidence="3" id="KW-0378">Hydrolase</keyword>
<keyword evidence="2" id="KW-0479">Metal-binding</keyword>
<sequence length="224" mass="26126">MRVEAVIFDLDNTLINRKLAFRNYTRSFIEQFINVSGEEQIENIMEYIRIADLDGYRDRKDLFEYLRVNCELKKSNTNLDELLGHWFSEFFKCTILMDGTMDLLNNISAHNIKLGLITNGSVFTQNAKIDQVGIRRFFDTIIISDEVKVKKPDAAIFMIALDLLQTKAEHSWYIGDHPLNDVKGARDAGLNAVWFRGFIEWDQNIKVSKYIIDKLCELEEIIFQ</sequence>
<dbReference type="InterPro" id="IPR006439">
    <property type="entry name" value="HAD-SF_hydro_IA"/>
</dbReference>
<dbReference type="InterPro" id="IPR051400">
    <property type="entry name" value="HAD-like_hydrolase"/>
</dbReference>
<evidence type="ECO:0000313" key="5">
    <source>
        <dbReference type="EMBL" id="BBH21942.1"/>
    </source>
</evidence>
<dbReference type="GO" id="GO:0046872">
    <property type="term" value="F:metal ion binding"/>
    <property type="evidence" value="ECO:0007669"/>
    <property type="project" value="UniProtKB-KW"/>
</dbReference>
<dbReference type="PANTHER" id="PTHR46470:SF2">
    <property type="entry name" value="GLYCERALDEHYDE 3-PHOSPHATE PHOSPHATASE"/>
    <property type="match status" value="1"/>
</dbReference>
<evidence type="ECO:0000256" key="3">
    <source>
        <dbReference type="ARBA" id="ARBA00022801"/>
    </source>
</evidence>
<dbReference type="AlphaFoldDB" id="A0A3G9IUK1"/>
<dbReference type="SFLD" id="SFLDG01129">
    <property type="entry name" value="C1.5:_HAD__Beta-PGM__Phosphata"/>
    <property type="match status" value="1"/>
</dbReference>
<proteinExistence type="predicted"/>
<dbReference type="InterPro" id="IPR036412">
    <property type="entry name" value="HAD-like_sf"/>
</dbReference>
<name>A0A3G9IUK1_9BACL</name>
<dbReference type="Gene3D" id="1.10.150.520">
    <property type="match status" value="1"/>
</dbReference>
<dbReference type="EMBL" id="AP019308">
    <property type="protein sequence ID" value="BBH21942.1"/>
    <property type="molecule type" value="Genomic_DNA"/>
</dbReference>
<reference evidence="5 6" key="1">
    <citation type="submission" date="2018-11" db="EMBL/GenBank/DDBJ databases">
        <title>Complete genome sequence of Paenibacillus baekrokdamisoli strain KCTC 33723.</title>
        <authorList>
            <person name="Kang S.W."/>
            <person name="Lee K.C."/>
            <person name="Kim K.K."/>
            <person name="Kim J.S."/>
            <person name="Kim D.S."/>
            <person name="Ko S.H."/>
            <person name="Yang S.H."/>
            <person name="Lee J.S."/>
        </authorList>
    </citation>
    <scope>NUCLEOTIDE SEQUENCE [LARGE SCALE GENOMIC DNA]</scope>
    <source>
        <strain evidence="5 6">KCTC 33723</strain>
    </source>
</reference>
<dbReference type="PRINTS" id="PR00413">
    <property type="entry name" value="HADHALOGNASE"/>
</dbReference>
<evidence type="ECO:0000256" key="2">
    <source>
        <dbReference type="ARBA" id="ARBA00022723"/>
    </source>
</evidence>
<comment type="cofactor">
    <cofactor evidence="1">
        <name>Mg(2+)</name>
        <dbReference type="ChEBI" id="CHEBI:18420"/>
    </cofactor>
</comment>
<organism evidence="5 6">
    <name type="scientific">Paenibacillus baekrokdamisoli</name>
    <dbReference type="NCBI Taxonomy" id="1712516"/>
    <lineage>
        <taxon>Bacteria</taxon>
        <taxon>Bacillati</taxon>
        <taxon>Bacillota</taxon>
        <taxon>Bacilli</taxon>
        <taxon>Bacillales</taxon>
        <taxon>Paenibacillaceae</taxon>
        <taxon>Paenibacillus</taxon>
    </lineage>
</organism>
<dbReference type="Gene3D" id="3.40.50.1000">
    <property type="entry name" value="HAD superfamily/HAD-like"/>
    <property type="match status" value="1"/>
</dbReference>
<dbReference type="InterPro" id="IPR041492">
    <property type="entry name" value="HAD_2"/>
</dbReference>
<evidence type="ECO:0000313" key="6">
    <source>
        <dbReference type="Proteomes" id="UP000275368"/>
    </source>
</evidence>
<dbReference type="GO" id="GO:0016791">
    <property type="term" value="F:phosphatase activity"/>
    <property type="evidence" value="ECO:0007669"/>
    <property type="project" value="TreeGrafter"/>
</dbReference>
<dbReference type="PANTHER" id="PTHR46470">
    <property type="entry name" value="N-ACYLNEURAMINATE-9-PHOSPHATASE"/>
    <property type="match status" value="1"/>
</dbReference>
<gene>
    <name evidence="5" type="ORF">Back11_32870</name>
</gene>
<dbReference type="Proteomes" id="UP000275368">
    <property type="component" value="Chromosome"/>
</dbReference>